<keyword evidence="4" id="KW-0813">Transport</keyword>
<accession>A0A0H5QTB0</accession>
<evidence type="ECO:0000256" key="11">
    <source>
        <dbReference type="ARBA" id="ARBA00023065"/>
    </source>
</evidence>
<keyword evidence="9" id="KW-0106">Calcium</keyword>
<reference evidence="16" key="1">
    <citation type="submission" date="2015-04" db="EMBL/GenBank/DDBJ databases">
        <title>The genome sequence of the plant pathogenic Rhizarian Plasmodiophora brassicae reveals insights in its biotrophic life cycle and the origin of chitin synthesis.</title>
        <authorList>
            <person name="Schwelm A."/>
            <person name="Fogelqvist J."/>
            <person name="Knaust A."/>
            <person name="Julke S."/>
            <person name="Lilja T."/>
            <person name="Dhandapani V."/>
            <person name="Bonilla-Rosso G."/>
            <person name="Karlsson M."/>
            <person name="Shevchenko A."/>
            <person name="Choi S.R."/>
            <person name="Kim H.G."/>
            <person name="Park J.Y."/>
            <person name="Lim Y.P."/>
            <person name="Ludwig-Muller J."/>
            <person name="Dixelius C."/>
        </authorList>
    </citation>
    <scope>NUCLEOTIDE SEQUENCE</scope>
    <source>
        <tissue evidence="16">Potato root galls</tissue>
    </source>
</reference>
<feature type="region of interest" description="Disordered" evidence="14">
    <location>
        <begin position="185"/>
        <end position="217"/>
    </location>
</feature>
<dbReference type="EMBL" id="HACM01004801">
    <property type="protein sequence ID" value="CRZ05243.1"/>
    <property type="molecule type" value="Transcribed_RNA"/>
</dbReference>
<evidence type="ECO:0000256" key="3">
    <source>
        <dbReference type="ARBA" id="ARBA00016584"/>
    </source>
</evidence>
<evidence type="ECO:0000256" key="9">
    <source>
        <dbReference type="ARBA" id="ARBA00022837"/>
    </source>
</evidence>
<evidence type="ECO:0000256" key="10">
    <source>
        <dbReference type="ARBA" id="ARBA00022989"/>
    </source>
</evidence>
<dbReference type="PANTHER" id="PTHR15929">
    <property type="entry name" value="STORE-OPERATED CALCIUM ENTRY-ASSOCIATED REGULATORY FACTOR"/>
    <property type="match status" value="1"/>
</dbReference>
<evidence type="ECO:0000256" key="13">
    <source>
        <dbReference type="ARBA" id="ARBA00031116"/>
    </source>
</evidence>
<dbReference type="GO" id="GO:2001256">
    <property type="term" value="P:regulation of store-operated calcium entry"/>
    <property type="evidence" value="ECO:0007669"/>
    <property type="project" value="InterPro"/>
</dbReference>
<evidence type="ECO:0000256" key="1">
    <source>
        <dbReference type="ARBA" id="ARBA00004115"/>
    </source>
</evidence>
<keyword evidence="6 15" id="KW-0812">Transmembrane</keyword>
<organism evidence="16">
    <name type="scientific">Spongospora subterranea</name>
    <dbReference type="NCBI Taxonomy" id="70186"/>
    <lineage>
        <taxon>Eukaryota</taxon>
        <taxon>Sar</taxon>
        <taxon>Rhizaria</taxon>
        <taxon>Endomyxa</taxon>
        <taxon>Phytomyxea</taxon>
        <taxon>Plasmodiophorida</taxon>
        <taxon>Plasmodiophoridae</taxon>
        <taxon>Spongospora</taxon>
    </lineage>
</organism>
<protein>
    <recommendedName>
        <fullName evidence="3">Store-operated calcium entry-associated regulatory factor</fullName>
    </recommendedName>
    <alternativeName>
        <fullName evidence="13">Transmembrane protein 66</fullName>
    </alternativeName>
</protein>
<evidence type="ECO:0000256" key="7">
    <source>
        <dbReference type="ARBA" id="ARBA00022729"/>
    </source>
</evidence>
<evidence type="ECO:0000256" key="6">
    <source>
        <dbReference type="ARBA" id="ARBA00022692"/>
    </source>
</evidence>
<evidence type="ECO:0000256" key="4">
    <source>
        <dbReference type="ARBA" id="ARBA00022448"/>
    </source>
</evidence>
<feature type="non-terminal residue" evidence="16">
    <location>
        <position position="1"/>
    </location>
</feature>
<proteinExistence type="inferred from homology"/>
<evidence type="ECO:0000256" key="15">
    <source>
        <dbReference type="SAM" id="Phobius"/>
    </source>
</evidence>
<feature type="compositionally biased region" description="Low complexity" evidence="14">
    <location>
        <begin position="272"/>
        <end position="290"/>
    </location>
</feature>
<name>A0A0H5QTB0_9EUKA</name>
<dbReference type="AlphaFoldDB" id="A0A0H5QTB0"/>
<dbReference type="PANTHER" id="PTHR15929:SF0">
    <property type="entry name" value="STORE-OPERATED CALCIUM ENTRY-ASSOCIATED REGULATORY FACTOR"/>
    <property type="match status" value="1"/>
</dbReference>
<keyword evidence="7" id="KW-0732">Signal</keyword>
<evidence type="ECO:0000256" key="12">
    <source>
        <dbReference type="ARBA" id="ARBA00023136"/>
    </source>
</evidence>
<feature type="transmembrane region" description="Helical" evidence="15">
    <location>
        <begin position="16"/>
        <end position="37"/>
    </location>
</feature>
<evidence type="ECO:0000256" key="5">
    <source>
        <dbReference type="ARBA" id="ARBA00022568"/>
    </source>
</evidence>
<feature type="transmembrane region" description="Helical" evidence="15">
    <location>
        <begin position="150"/>
        <end position="171"/>
    </location>
</feature>
<evidence type="ECO:0000313" key="16">
    <source>
        <dbReference type="EMBL" id="CRZ05243.1"/>
    </source>
</evidence>
<sequence>HCVVATWQGSMVRGSYLALSIVLCLQIMSAFGTRMLMEKVTALTFSSRAMTTGRRTSPIPQMQCKGSLCYSNPLQTIQCRKTGWDGANPQWDCRADLPPDFTFGFTDVNCEGYDYPDDPYILAGSCGLTYELVRTRTVFRPKDSYHQDDWNLSASSFIKFAVFGLVIFMILRSCCSGRSVNTGGGGWFSGDDSPPPYDGLRGSSSYPNTSARCAPPPSSSGFGGVGNFFSGMGLGGLLGYMMSNRQTTRQRHVYSAPADHDYNMSSGWGQQRSSSSRASESSTAPRTATAYASTSRR</sequence>
<dbReference type="InterPro" id="IPR009567">
    <property type="entry name" value="SARAF"/>
</dbReference>
<keyword evidence="8" id="KW-0256">Endoplasmic reticulum</keyword>
<feature type="compositionally biased region" description="Polar residues" evidence="14">
    <location>
        <begin position="202"/>
        <end position="211"/>
    </location>
</feature>
<evidence type="ECO:0000256" key="14">
    <source>
        <dbReference type="SAM" id="MobiDB-lite"/>
    </source>
</evidence>
<dbReference type="GO" id="GO:0006816">
    <property type="term" value="P:calcium ion transport"/>
    <property type="evidence" value="ECO:0007669"/>
    <property type="project" value="UniProtKB-KW"/>
</dbReference>
<keyword evidence="12 15" id="KW-0472">Membrane</keyword>
<comment type="subcellular location">
    <subcellularLocation>
        <location evidence="1">Endoplasmic reticulum membrane</location>
        <topology evidence="1">Single-pass type I membrane protein</topology>
    </subcellularLocation>
</comment>
<feature type="transmembrane region" description="Helical" evidence="15">
    <location>
        <begin position="225"/>
        <end position="242"/>
    </location>
</feature>
<keyword evidence="5" id="KW-0109">Calcium transport</keyword>
<dbReference type="Pfam" id="PF06682">
    <property type="entry name" value="SARAF"/>
    <property type="match status" value="1"/>
</dbReference>
<feature type="region of interest" description="Disordered" evidence="14">
    <location>
        <begin position="261"/>
        <end position="297"/>
    </location>
</feature>
<keyword evidence="10 15" id="KW-1133">Transmembrane helix</keyword>
<evidence type="ECO:0000256" key="8">
    <source>
        <dbReference type="ARBA" id="ARBA00022824"/>
    </source>
</evidence>
<evidence type="ECO:0000256" key="2">
    <source>
        <dbReference type="ARBA" id="ARBA00006833"/>
    </source>
</evidence>
<comment type="similarity">
    <text evidence="2">Belongs to the SARAF family.</text>
</comment>
<keyword evidence="11" id="KW-0406">Ion transport</keyword>
<dbReference type="GO" id="GO:0005789">
    <property type="term" value="C:endoplasmic reticulum membrane"/>
    <property type="evidence" value="ECO:0007669"/>
    <property type="project" value="UniProtKB-SubCell"/>
</dbReference>